<evidence type="ECO:0000256" key="1">
    <source>
        <dbReference type="ARBA" id="ARBA00004377"/>
    </source>
</evidence>
<evidence type="ECO:0000256" key="8">
    <source>
        <dbReference type="ARBA" id="ARBA00023136"/>
    </source>
</evidence>
<comment type="subcellular location">
    <subcellularLocation>
        <location evidence="1 9">Cell inner membrane</location>
        <topology evidence="1 9">Single-pass membrane protein</topology>
    </subcellularLocation>
</comment>
<reference evidence="13 14" key="1">
    <citation type="submission" date="2017-09" db="EMBL/GenBank/DDBJ databases">
        <authorList>
            <person name="Ehlers B."/>
            <person name="Leendertz F.H."/>
        </authorList>
    </citation>
    <scope>NUCLEOTIDE SEQUENCE [LARGE SCALE GENOMIC DNA]</scope>
    <source>
        <strain evidence="13 14">USBA 140</strain>
    </source>
</reference>
<dbReference type="InterPro" id="IPR010129">
    <property type="entry name" value="T1SS_HlyD"/>
</dbReference>
<gene>
    <name evidence="13" type="ORF">SAMN05421508_107186</name>
</gene>
<feature type="domain" description="AprE-like beta-barrel" evidence="12">
    <location>
        <begin position="339"/>
        <end position="427"/>
    </location>
</feature>
<dbReference type="AlphaFoldDB" id="A0A286GR96"/>
<dbReference type="InterPro" id="IPR058982">
    <property type="entry name" value="Beta-barrel_AprE"/>
</dbReference>
<evidence type="ECO:0000259" key="11">
    <source>
        <dbReference type="Pfam" id="PF25994"/>
    </source>
</evidence>
<dbReference type="Gene3D" id="2.40.50.100">
    <property type="match status" value="2"/>
</dbReference>
<evidence type="ECO:0000256" key="9">
    <source>
        <dbReference type="RuleBase" id="RU365093"/>
    </source>
</evidence>
<dbReference type="Pfam" id="PF26002">
    <property type="entry name" value="Beta-barrel_AprE"/>
    <property type="match status" value="1"/>
</dbReference>
<keyword evidence="14" id="KW-1185">Reference proteome</keyword>
<comment type="similarity">
    <text evidence="2 9">Belongs to the membrane fusion protein (MFP) (TC 8.A.1) family.</text>
</comment>
<protein>
    <recommendedName>
        <fullName evidence="9">Membrane fusion protein (MFP) family protein</fullName>
    </recommendedName>
</protein>
<dbReference type="Pfam" id="PF25994">
    <property type="entry name" value="HH_AprE"/>
    <property type="match status" value="1"/>
</dbReference>
<dbReference type="EMBL" id="OCNJ01000007">
    <property type="protein sequence ID" value="SOD98087.1"/>
    <property type="molecule type" value="Genomic_DNA"/>
</dbReference>
<evidence type="ECO:0000259" key="12">
    <source>
        <dbReference type="Pfam" id="PF26002"/>
    </source>
</evidence>
<evidence type="ECO:0000313" key="13">
    <source>
        <dbReference type="EMBL" id="SOD98087.1"/>
    </source>
</evidence>
<dbReference type="NCBIfam" id="TIGR01843">
    <property type="entry name" value="type_I_hlyD"/>
    <property type="match status" value="1"/>
</dbReference>
<dbReference type="GO" id="GO:0015031">
    <property type="term" value="P:protein transport"/>
    <property type="evidence" value="ECO:0007669"/>
    <property type="project" value="InterPro"/>
</dbReference>
<dbReference type="Proteomes" id="UP000219621">
    <property type="component" value="Unassembled WGS sequence"/>
</dbReference>
<evidence type="ECO:0000256" key="3">
    <source>
        <dbReference type="ARBA" id="ARBA00022448"/>
    </source>
</evidence>
<keyword evidence="7 9" id="KW-1133">Transmembrane helix</keyword>
<keyword evidence="4 9" id="KW-1003">Cell membrane</keyword>
<dbReference type="InterPro" id="IPR050739">
    <property type="entry name" value="MFP"/>
</dbReference>
<feature type="compositionally biased region" description="Low complexity" evidence="10">
    <location>
        <begin position="1"/>
        <end position="18"/>
    </location>
</feature>
<feature type="region of interest" description="Disordered" evidence="10">
    <location>
        <begin position="1"/>
        <end position="23"/>
    </location>
</feature>
<keyword evidence="5 9" id="KW-0997">Cell inner membrane</keyword>
<evidence type="ECO:0000256" key="4">
    <source>
        <dbReference type="ARBA" id="ARBA00022475"/>
    </source>
</evidence>
<dbReference type="RefSeq" id="WP_176525221.1">
    <property type="nucleotide sequence ID" value="NZ_OCNJ01000007.1"/>
</dbReference>
<keyword evidence="8 9" id="KW-0472">Membrane</keyword>
<evidence type="ECO:0000256" key="6">
    <source>
        <dbReference type="ARBA" id="ARBA00022692"/>
    </source>
</evidence>
<proteinExistence type="inferred from homology"/>
<feature type="domain" description="AprE-like long alpha-helical hairpin" evidence="11">
    <location>
        <begin position="106"/>
        <end position="297"/>
    </location>
</feature>
<organism evidence="13 14">
    <name type="scientific">Caenispirillum bisanense</name>
    <dbReference type="NCBI Taxonomy" id="414052"/>
    <lineage>
        <taxon>Bacteria</taxon>
        <taxon>Pseudomonadati</taxon>
        <taxon>Pseudomonadota</taxon>
        <taxon>Alphaproteobacteria</taxon>
        <taxon>Rhodospirillales</taxon>
        <taxon>Novispirillaceae</taxon>
        <taxon>Caenispirillum</taxon>
    </lineage>
</organism>
<name>A0A286GR96_9PROT</name>
<dbReference type="PRINTS" id="PR01490">
    <property type="entry name" value="RTXTOXIND"/>
</dbReference>
<dbReference type="PANTHER" id="PTHR30386:SF17">
    <property type="entry name" value="ALKALINE PROTEASE SECRETION PROTEIN APRE"/>
    <property type="match status" value="1"/>
</dbReference>
<feature type="transmembrane region" description="Helical" evidence="9">
    <location>
        <begin position="31"/>
        <end position="50"/>
    </location>
</feature>
<dbReference type="PANTHER" id="PTHR30386">
    <property type="entry name" value="MEMBRANE FUSION SUBUNIT OF EMRAB-TOLC MULTIDRUG EFFLUX PUMP"/>
    <property type="match status" value="1"/>
</dbReference>
<evidence type="ECO:0000256" key="5">
    <source>
        <dbReference type="ARBA" id="ARBA00022519"/>
    </source>
</evidence>
<evidence type="ECO:0000313" key="14">
    <source>
        <dbReference type="Proteomes" id="UP000219621"/>
    </source>
</evidence>
<evidence type="ECO:0000256" key="10">
    <source>
        <dbReference type="SAM" id="MobiDB-lite"/>
    </source>
</evidence>
<keyword evidence="6 9" id="KW-0812">Transmembrane</keyword>
<keyword evidence="3 9" id="KW-0813">Transport</keyword>
<dbReference type="InterPro" id="IPR058781">
    <property type="entry name" value="HH_AprE-like"/>
</dbReference>
<dbReference type="Gene3D" id="2.40.30.170">
    <property type="match status" value="1"/>
</dbReference>
<evidence type="ECO:0000256" key="2">
    <source>
        <dbReference type="ARBA" id="ARBA00009477"/>
    </source>
</evidence>
<evidence type="ECO:0000256" key="7">
    <source>
        <dbReference type="ARBA" id="ARBA00022989"/>
    </source>
</evidence>
<accession>A0A286GR96</accession>
<sequence>MSVTPAASALPAPAGASRDAPRPPLRLRGPVLLGAAVVGLFVLGLGGWAATAPLASAVTAPGAMVVESNRKTVQHLEGGIVAAILVRDGDTVRAGQPLLRLDDTRARATVRLLANQTAAQEALAARLEAERDAAAAVTFPPALLDTAAREPEAAAAVALQQRQFEERRLSHLGQTEILESRIGQLREQRDGLAIEKAAGERQLALFRDEVAGLRELFAQGHTSRTRILAIEREMAALEGAVGRIVSAMAQADQKAGETRLEILQLTQTFREDVVAQLREVQVALGDLVERRAVAEDVLRRTEITAPQDGIVQALAVHTVGGVVEAGRPLMEIVPAADRLLIDARLSPLDIENVTPGQTAEVRFSGLHDRTLPLIEAAVTRVSPDHLTDADGHPYYAARLDLPAAELAKLGSHRVQAGMPVEVFIQTGERTVLDYFVEPLTRSLDRAFAVE</sequence>
<dbReference type="GO" id="GO:0005886">
    <property type="term" value="C:plasma membrane"/>
    <property type="evidence" value="ECO:0007669"/>
    <property type="project" value="UniProtKB-SubCell"/>
</dbReference>